<accession>A0ACA9Q8E0</accession>
<reference evidence="1" key="1">
    <citation type="submission" date="2021-06" db="EMBL/GenBank/DDBJ databases">
        <authorList>
            <person name="Kallberg Y."/>
            <person name="Tangrot J."/>
            <person name="Rosling A."/>
        </authorList>
    </citation>
    <scope>NUCLEOTIDE SEQUENCE</scope>
    <source>
        <strain evidence="1">CL356</strain>
    </source>
</reference>
<gene>
    <name evidence="1" type="ORF">ACOLOM_LOCUS12149</name>
</gene>
<name>A0ACA9Q8E0_9GLOM</name>
<proteinExistence type="predicted"/>
<keyword evidence="2" id="KW-1185">Reference proteome</keyword>
<comment type="caution">
    <text evidence="1">The sequence shown here is derived from an EMBL/GenBank/DDBJ whole genome shotgun (WGS) entry which is preliminary data.</text>
</comment>
<organism evidence="1 2">
    <name type="scientific">Acaulospora colombiana</name>
    <dbReference type="NCBI Taxonomy" id="27376"/>
    <lineage>
        <taxon>Eukaryota</taxon>
        <taxon>Fungi</taxon>
        <taxon>Fungi incertae sedis</taxon>
        <taxon>Mucoromycota</taxon>
        <taxon>Glomeromycotina</taxon>
        <taxon>Glomeromycetes</taxon>
        <taxon>Diversisporales</taxon>
        <taxon>Acaulosporaceae</taxon>
        <taxon>Acaulospora</taxon>
    </lineage>
</organism>
<dbReference type="Proteomes" id="UP000789525">
    <property type="component" value="Unassembled WGS sequence"/>
</dbReference>
<protein>
    <submittedName>
        <fullName evidence="1">1491_t:CDS:1</fullName>
    </submittedName>
</protein>
<evidence type="ECO:0000313" key="1">
    <source>
        <dbReference type="EMBL" id="CAG8740504.1"/>
    </source>
</evidence>
<dbReference type="EMBL" id="CAJVPT010047669">
    <property type="protein sequence ID" value="CAG8740504.1"/>
    <property type="molecule type" value="Genomic_DNA"/>
</dbReference>
<evidence type="ECO:0000313" key="2">
    <source>
        <dbReference type="Proteomes" id="UP000789525"/>
    </source>
</evidence>
<sequence>DPRGEGLSLSEGTCQLSTERGVQTPVIADLIFSDTVYLELHSTGETLDIVFRQGYHCQVIVVR</sequence>
<feature type="non-terminal residue" evidence="1">
    <location>
        <position position="1"/>
    </location>
</feature>